<keyword evidence="7" id="KW-0067">ATP-binding</keyword>
<keyword evidence="6" id="KW-0418">Kinase</keyword>
<dbReference type="InterPro" id="IPR038424">
    <property type="entry name" value="H_kinase_PdtaS_GAF_sf"/>
</dbReference>
<keyword evidence="5" id="KW-0547">Nucleotide-binding</keyword>
<name>A0ABX0GRB8_9ACTN</name>
<dbReference type="InterPro" id="IPR013656">
    <property type="entry name" value="PAS_4"/>
</dbReference>
<evidence type="ECO:0000256" key="2">
    <source>
        <dbReference type="ARBA" id="ARBA00012438"/>
    </source>
</evidence>
<protein>
    <recommendedName>
        <fullName evidence="2">histidine kinase</fullName>
        <ecNumber evidence="2">2.7.13.3</ecNumber>
    </recommendedName>
</protein>
<accession>A0ABX0GRB8</accession>
<dbReference type="Gene3D" id="3.30.565.10">
    <property type="entry name" value="Histidine kinase-like ATPase, C-terminal domain"/>
    <property type="match status" value="1"/>
</dbReference>
<proteinExistence type="predicted"/>
<reference evidence="9 10" key="1">
    <citation type="submission" date="2020-03" db="EMBL/GenBank/DDBJ databases">
        <title>Two novel Motilibacter sp.</title>
        <authorList>
            <person name="Liu S."/>
        </authorList>
    </citation>
    <scope>NUCLEOTIDE SEQUENCE [LARGE SCALE GENOMIC DNA]</scope>
    <source>
        <strain evidence="9 10">E257</strain>
    </source>
</reference>
<evidence type="ECO:0000313" key="10">
    <source>
        <dbReference type="Proteomes" id="UP000800981"/>
    </source>
</evidence>
<dbReference type="InterPro" id="IPR035965">
    <property type="entry name" value="PAS-like_dom_sf"/>
</dbReference>
<keyword evidence="10" id="KW-1185">Reference proteome</keyword>
<dbReference type="Proteomes" id="UP000800981">
    <property type="component" value="Unassembled WGS sequence"/>
</dbReference>
<keyword evidence="3" id="KW-0597">Phosphoprotein</keyword>
<dbReference type="SMART" id="SM00911">
    <property type="entry name" value="HWE_HK"/>
    <property type="match status" value="1"/>
</dbReference>
<dbReference type="Pfam" id="PF08448">
    <property type="entry name" value="PAS_4"/>
    <property type="match status" value="1"/>
</dbReference>
<dbReference type="PANTHER" id="PTHR41523">
    <property type="entry name" value="TWO-COMPONENT SYSTEM SENSOR PROTEIN"/>
    <property type="match status" value="1"/>
</dbReference>
<dbReference type="InterPro" id="IPR005467">
    <property type="entry name" value="His_kinase_dom"/>
</dbReference>
<sequence length="496" mass="52475">MPTLTDLARERTALDEADLDHLQALIADWQLLADLSFADLVLWVPYSDASAYVAVAQMRPTTGPTLLVDDVVGDVLPRGCRTQVDTAYDEGRICRERDPEWRADVPVREETVPVMRGGRVIGVITRHTNLATARTPSRLELTYLRCANDLARMIAEGCFPLGGEGDGASSPRVGDGLLRLDPDGYVTYASPNALSAYRRLGVTADLVGAHLGRATAALAPHQEPVDEALESVVGGRSHRWGEVAVNGTVVLLRAIPLLARGTRVGALVLVREVSELRRREQELLSKDATIREIHHRVKNNLQTVAALLRLQARRVQAEEARAALNEAVSRVGSIAVVHETLSRSADGQVAFDEVAGRLASGVVEVATAGAPVRLRRTGEFGVLPAEVATPLALVLTELLANAVEHGCGPRGGGDVEMAARRRGASLRVTVQDNGPGLPEGFSLDASANLGLRIVTGLVRTELGGTLTMAPGEGGGTVATVDVSVPVSPAGVDGSTP</sequence>
<evidence type="ECO:0000256" key="6">
    <source>
        <dbReference type="ARBA" id="ARBA00022777"/>
    </source>
</evidence>
<dbReference type="EC" id="2.7.13.3" evidence="2"/>
<comment type="catalytic activity">
    <reaction evidence="1">
        <text>ATP + protein L-histidine = ADP + protein N-phospho-L-histidine.</text>
        <dbReference type="EC" id="2.7.13.3"/>
    </reaction>
</comment>
<dbReference type="EMBL" id="JAANNP010000001">
    <property type="protein sequence ID" value="NHC13015.1"/>
    <property type="molecule type" value="Genomic_DNA"/>
</dbReference>
<evidence type="ECO:0000313" key="9">
    <source>
        <dbReference type="EMBL" id="NHC13015.1"/>
    </source>
</evidence>
<evidence type="ECO:0000256" key="5">
    <source>
        <dbReference type="ARBA" id="ARBA00022741"/>
    </source>
</evidence>
<organism evidence="9 10">
    <name type="scientific">Motilibacter deserti</name>
    <dbReference type="NCBI Taxonomy" id="2714956"/>
    <lineage>
        <taxon>Bacteria</taxon>
        <taxon>Bacillati</taxon>
        <taxon>Actinomycetota</taxon>
        <taxon>Actinomycetes</taxon>
        <taxon>Motilibacterales</taxon>
        <taxon>Motilibacteraceae</taxon>
        <taxon>Motilibacter</taxon>
    </lineage>
</organism>
<dbReference type="PROSITE" id="PS50109">
    <property type="entry name" value="HIS_KIN"/>
    <property type="match status" value="1"/>
</dbReference>
<dbReference type="Pfam" id="PF02518">
    <property type="entry name" value="HATPase_c"/>
    <property type="match status" value="1"/>
</dbReference>
<dbReference type="SUPFAM" id="SSF55785">
    <property type="entry name" value="PYP-like sensor domain (PAS domain)"/>
    <property type="match status" value="1"/>
</dbReference>
<dbReference type="InterPro" id="IPR011495">
    <property type="entry name" value="Sig_transdc_His_kin_sub2_dim/P"/>
</dbReference>
<evidence type="ECO:0000256" key="1">
    <source>
        <dbReference type="ARBA" id="ARBA00000085"/>
    </source>
</evidence>
<dbReference type="SUPFAM" id="SSF55874">
    <property type="entry name" value="ATPase domain of HSP90 chaperone/DNA topoisomerase II/histidine kinase"/>
    <property type="match status" value="1"/>
</dbReference>
<evidence type="ECO:0000256" key="4">
    <source>
        <dbReference type="ARBA" id="ARBA00022679"/>
    </source>
</evidence>
<evidence type="ECO:0000256" key="7">
    <source>
        <dbReference type="ARBA" id="ARBA00022840"/>
    </source>
</evidence>
<dbReference type="SMART" id="SM00387">
    <property type="entry name" value="HATPase_c"/>
    <property type="match status" value="1"/>
</dbReference>
<dbReference type="Gene3D" id="3.30.450.280">
    <property type="entry name" value="GAF domain"/>
    <property type="match status" value="1"/>
</dbReference>
<dbReference type="InterPro" id="IPR011102">
    <property type="entry name" value="Sig_transdc_His_kinase_HWE"/>
</dbReference>
<feature type="domain" description="Histidine kinase" evidence="8">
    <location>
        <begin position="292"/>
        <end position="486"/>
    </location>
</feature>
<dbReference type="Pfam" id="PF12282">
    <property type="entry name" value="GAF_PdtaS"/>
    <property type="match status" value="1"/>
</dbReference>
<keyword evidence="4" id="KW-0808">Transferase</keyword>
<dbReference type="InterPro" id="IPR036890">
    <property type="entry name" value="HATPase_C_sf"/>
</dbReference>
<comment type="caution">
    <text evidence="9">The sequence shown here is derived from an EMBL/GenBank/DDBJ whole genome shotgun (WGS) entry which is preliminary data.</text>
</comment>
<dbReference type="Pfam" id="PF07568">
    <property type="entry name" value="HisKA_2"/>
    <property type="match status" value="1"/>
</dbReference>
<evidence type="ECO:0000259" key="8">
    <source>
        <dbReference type="PROSITE" id="PS50109"/>
    </source>
</evidence>
<dbReference type="Gene3D" id="3.30.450.20">
    <property type="entry name" value="PAS domain"/>
    <property type="match status" value="1"/>
</dbReference>
<dbReference type="PANTHER" id="PTHR41523:SF8">
    <property type="entry name" value="ETHYLENE RESPONSE SENSOR PROTEIN"/>
    <property type="match status" value="1"/>
</dbReference>
<dbReference type="InterPro" id="IPR003594">
    <property type="entry name" value="HATPase_dom"/>
</dbReference>
<gene>
    <name evidence="9" type="ORF">G9H71_04390</name>
</gene>
<evidence type="ECO:0000256" key="3">
    <source>
        <dbReference type="ARBA" id="ARBA00022553"/>
    </source>
</evidence>
<dbReference type="InterPro" id="IPR022066">
    <property type="entry name" value="PdtaS_GAF"/>
</dbReference>